<dbReference type="Gene3D" id="2.40.50.100">
    <property type="match status" value="1"/>
</dbReference>
<evidence type="ECO:0000313" key="8">
    <source>
        <dbReference type="EMBL" id="PRZ00466.1"/>
    </source>
</evidence>
<dbReference type="Pfam" id="PF00005">
    <property type="entry name" value="ABC_tran"/>
    <property type="match status" value="1"/>
</dbReference>
<dbReference type="AlphaFoldDB" id="A0A2T0XNG0"/>
<keyword evidence="5" id="KW-1278">Translocase</keyword>
<dbReference type="PROSITE" id="PS50893">
    <property type="entry name" value="ABC_TRANSPORTER_2"/>
    <property type="match status" value="1"/>
</dbReference>
<evidence type="ECO:0000259" key="7">
    <source>
        <dbReference type="PROSITE" id="PS50893"/>
    </source>
</evidence>
<dbReference type="PANTHER" id="PTHR43875">
    <property type="entry name" value="MALTODEXTRIN IMPORT ATP-BINDING PROTEIN MSMX"/>
    <property type="match status" value="1"/>
</dbReference>
<dbReference type="InterPro" id="IPR027417">
    <property type="entry name" value="P-loop_NTPase"/>
</dbReference>
<proteinExistence type="predicted"/>
<name>A0A2T0XNG0_9BURK</name>
<dbReference type="RefSeq" id="WP_106226220.1">
    <property type="nucleotide sequence ID" value="NZ_PVTV01000004.1"/>
</dbReference>
<dbReference type="Proteomes" id="UP000238308">
    <property type="component" value="Unassembled WGS sequence"/>
</dbReference>
<gene>
    <name evidence="8" type="ORF">BCM14_0286</name>
</gene>
<dbReference type="OrthoDB" id="5298774at2"/>
<dbReference type="EMBL" id="PVTV01000004">
    <property type="protein sequence ID" value="PRZ00466.1"/>
    <property type="molecule type" value="Genomic_DNA"/>
</dbReference>
<dbReference type="InterPro" id="IPR003593">
    <property type="entry name" value="AAA+_ATPase"/>
</dbReference>
<evidence type="ECO:0000256" key="1">
    <source>
        <dbReference type="ARBA" id="ARBA00022448"/>
    </source>
</evidence>
<dbReference type="GO" id="GO:0016887">
    <property type="term" value="F:ATP hydrolysis activity"/>
    <property type="evidence" value="ECO:0007669"/>
    <property type="project" value="InterPro"/>
</dbReference>
<keyword evidence="1" id="KW-0813">Transport</keyword>
<keyword evidence="3" id="KW-0547">Nucleotide-binding</keyword>
<keyword evidence="9" id="KW-1185">Reference proteome</keyword>
<sequence length="346" mass="37401">MQAVTFEQVSKSWGSVVALGATDLAIPAHQFTVLLGPSGCGKTTTLRLIAGLEAPTSGQIQIFGRDVTHTHASARGVSMVFQSYALFPHLSVAENIVFGLRVRKLPQAVIDQKLKHVIDLLGLRQQIDRKPAQLSGGQQQRVALARALVADSQLCLMDEPLSNLDAQLRQEMRQELRALQQTLNLSVVYVTHDQIEAMSMADQVVLLNAGRVEQVAKPVDLYQRPASLFAAKFIGQTPMNIWPLDGHHLQSSTLRVQPPAGAKWLGVRPEALLLNATADQVFEGRIEKIEYTGADALVTLTSQGLSLIARIAGEAMTGLLGSSNASIGVGWASSAQHWFDEHGAVI</sequence>
<dbReference type="Gene3D" id="3.40.50.300">
    <property type="entry name" value="P-loop containing nucleotide triphosphate hydrolases"/>
    <property type="match status" value="1"/>
</dbReference>
<keyword evidence="4 8" id="KW-0067">ATP-binding</keyword>
<reference evidence="8 9" key="1">
    <citation type="submission" date="2018-03" db="EMBL/GenBank/DDBJ databases">
        <title>Genomic Encyclopedia of Type Strains, Phase III (KMG-III): the genomes of soil and plant-associated and newly described type strains.</title>
        <authorList>
            <person name="Whitman W."/>
        </authorList>
    </citation>
    <scope>NUCLEOTIDE SEQUENCE [LARGE SCALE GENOMIC DNA]</scope>
    <source>
        <strain evidence="8 9">MWH-P2sevCIIIb</strain>
    </source>
</reference>
<accession>A0A2T0XNG0</accession>
<dbReference type="InterPro" id="IPR012340">
    <property type="entry name" value="NA-bd_OB-fold"/>
</dbReference>
<dbReference type="SUPFAM" id="SSF52540">
    <property type="entry name" value="P-loop containing nucleoside triphosphate hydrolases"/>
    <property type="match status" value="1"/>
</dbReference>
<evidence type="ECO:0000313" key="9">
    <source>
        <dbReference type="Proteomes" id="UP000238308"/>
    </source>
</evidence>
<comment type="caution">
    <text evidence="8">The sequence shown here is derived from an EMBL/GenBank/DDBJ whole genome shotgun (WGS) entry which is preliminary data.</text>
</comment>
<dbReference type="PROSITE" id="PS00211">
    <property type="entry name" value="ABC_TRANSPORTER_1"/>
    <property type="match status" value="1"/>
</dbReference>
<dbReference type="InterPro" id="IPR013611">
    <property type="entry name" value="Transp-assoc_OB_typ2"/>
</dbReference>
<feature type="domain" description="ABC transporter" evidence="7">
    <location>
        <begin position="4"/>
        <end position="234"/>
    </location>
</feature>
<evidence type="ECO:0000256" key="5">
    <source>
        <dbReference type="ARBA" id="ARBA00022967"/>
    </source>
</evidence>
<evidence type="ECO:0000256" key="4">
    <source>
        <dbReference type="ARBA" id="ARBA00022840"/>
    </source>
</evidence>
<organism evidence="8 9">
    <name type="scientific">Jezberella montanilacus</name>
    <dbReference type="NCBI Taxonomy" id="323426"/>
    <lineage>
        <taxon>Bacteria</taxon>
        <taxon>Pseudomonadati</taxon>
        <taxon>Pseudomonadota</taxon>
        <taxon>Betaproteobacteria</taxon>
        <taxon>Burkholderiales</taxon>
        <taxon>Alcaligenaceae</taxon>
        <taxon>Jezberella</taxon>
    </lineage>
</organism>
<dbReference type="InterPro" id="IPR047641">
    <property type="entry name" value="ABC_transpr_MalK/UgpC-like"/>
</dbReference>
<dbReference type="SUPFAM" id="SSF50331">
    <property type="entry name" value="MOP-like"/>
    <property type="match status" value="1"/>
</dbReference>
<evidence type="ECO:0000256" key="6">
    <source>
        <dbReference type="ARBA" id="ARBA00023136"/>
    </source>
</evidence>
<dbReference type="GO" id="GO:0005524">
    <property type="term" value="F:ATP binding"/>
    <property type="evidence" value="ECO:0007669"/>
    <property type="project" value="UniProtKB-KW"/>
</dbReference>
<dbReference type="InterPro" id="IPR017871">
    <property type="entry name" value="ABC_transporter-like_CS"/>
</dbReference>
<keyword evidence="2" id="KW-1003">Cell membrane</keyword>
<dbReference type="Pfam" id="PF08402">
    <property type="entry name" value="TOBE_2"/>
    <property type="match status" value="1"/>
</dbReference>
<evidence type="ECO:0000256" key="2">
    <source>
        <dbReference type="ARBA" id="ARBA00022475"/>
    </source>
</evidence>
<dbReference type="PANTHER" id="PTHR43875:SF15">
    <property type="entry name" value="TREHALOSE IMPORT ATP-BINDING PROTEIN SUGC"/>
    <property type="match status" value="1"/>
</dbReference>
<dbReference type="FunFam" id="3.40.50.300:FF:000042">
    <property type="entry name" value="Maltose/maltodextrin ABC transporter, ATP-binding protein"/>
    <property type="match status" value="1"/>
</dbReference>
<dbReference type="InterPro" id="IPR008995">
    <property type="entry name" value="Mo/tungstate-bd_C_term_dom"/>
</dbReference>
<evidence type="ECO:0000256" key="3">
    <source>
        <dbReference type="ARBA" id="ARBA00022741"/>
    </source>
</evidence>
<dbReference type="Gene3D" id="2.40.50.140">
    <property type="entry name" value="Nucleic acid-binding proteins"/>
    <property type="match status" value="1"/>
</dbReference>
<dbReference type="GO" id="GO:0055052">
    <property type="term" value="C:ATP-binding cassette (ABC) transporter complex, substrate-binding subunit-containing"/>
    <property type="evidence" value="ECO:0007669"/>
    <property type="project" value="TreeGrafter"/>
</dbReference>
<dbReference type="SMART" id="SM00382">
    <property type="entry name" value="AAA"/>
    <property type="match status" value="1"/>
</dbReference>
<dbReference type="InterPro" id="IPR003439">
    <property type="entry name" value="ABC_transporter-like_ATP-bd"/>
</dbReference>
<keyword evidence="6" id="KW-0472">Membrane</keyword>
<dbReference type="GO" id="GO:0140359">
    <property type="term" value="F:ABC-type transporter activity"/>
    <property type="evidence" value="ECO:0007669"/>
    <property type="project" value="UniProtKB-ARBA"/>
</dbReference>
<protein>
    <submittedName>
        <fullName evidence="8">Carbohydrate ABC transporter ATP-binding protein (CUT1 family)</fullName>
    </submittedName>
</protein>